<gene>
    <name evidence="17" type="primary">ilvE</name>
    <name evidence="18" type="ORF">H3Z83_00375</name>
</gene>
<dbReference type="InterPro" id="IPR036038">
    <property type="entry name" value="Aminotransferase-like"/>
</dbReference>
<dbReference type="Pfam" id="PF01063">
    <property type="entry name" value="Aminotran_4"/>
    <property type="match status" value="1"/>
</dbReference>
<keyword evidence="11 17" id="KW-0100">Branched-chain amino acid biosynthesis</keyword>
<dbReference type="InterPro" id="IPR005785">
    <property type="entry name" value="B_amino_transI"/>
</dbReference>
<sequence>MYYNEESVIYYNGKFIKAKEASENPYSQSLHYGNGVFEGIRAYNTPNGTRIFKSEEHYKRLKYGAEVMGIQFNYTADELTKLTYELLERNGLKDAYIRPLITTGANMSLLTSNETNLIIQCWEWGKYMGDKLLRVKTSSFQRPNPKSCFVEAKVTGHYINSILSTNEAKNNGYDEALLLDMNGNVAECSGANIFMQKGGKLYTPPRGHIMAGITRATVIDLCKETGISIEEKHFTLEELKNADACFFTGTAAEVVGLQSLDDYKFPLDWEKSYGYQLMKLYKDEVLGLMSKKKSELSNEIKQAQ</sequence>
<evidence type="ECO:0000256" key="8">
    <source>
        <dbReference type="ARBA" id="ARBA00022605"/>
    </source>
</evidence>
<comment type="pathway">
    <text evidence="4 17">Amino-acid biosynthesis; L-valine biosynthesis; L-valine from pyruvate: step 4/4.</text>
</comment>
<accession>A0A839ALD7</accession>
<reference evidence="18 19" key="1">
    <citation type="submission" date="2020-07" db="EMBL/GenBank/DDBJ databases">
        <title>Bacterium isolated from marine sediment.</title>
        <authorList>
            <person name="Shang D."/>
            <person name="Du Z.-J."/>
        </authorList>
    </citation>
    <scope>NUCLEOTIDE SEQUENCE [LARGE SCALE GENOMIC DNA]</scope>
    <source>
        <strain evidence="18 19">S7007</strain>
    </source>
</reference>
<evidence type="ECO:0000256" key="6">
    <source>
        <dbReference type="ARBA" id="ARBA00009320"/>
    </source>
</evidence>
<evidence type="ECO:0000256" key="16">
    <source>
        <dbReference type="RuleBase" id="RU004516"/>
    </source>
</evidence>
<evidence type="ECO:0000313" key="19">
    <source>
        <dbReference type="Proteomes" id="UP000563906"/>
    </source>
</evidence>
<comment type="catalytic activity">
    <reaction evidence="14 17">
        <text>L-leucine + 2-oxoglutarate = 4-methyl-2-oxopentanoate + L-glutamate</text>
        <dbReference type="Rhea" id="RHEA:18321"/>
        <dbReference type="ChEBI" id="CHEBI:16810"/>
        <dbReference type="ChEBI" id="CHEBI:17865"/>
        <dbReference type="ChEBI" id="CHEBI:29985"/>
        <dbReference type="ChEBI" id="CHEBI:57427"/>
        <dbReference type="EC" id="2.6.1.42"/>
    </reaction>
</comment>
<comment type="catalytic activity">
    <reaction evidence="12 17">
        <text>L-valine + 2-oxoglutarate = 3-methyl-2-oxobutanoate + L-glutamate</text>
        <dbReference type="Rhea" id="RHEA:24813"/>
        <dbReference type="ChEBI" id="CHEBI:11851"/>
        <dbReference type="ChEBI" id="CHEBI:16810"/>
        <dbReference type="ChEBI" id="CHEBI:29985"/>
        <dbReference type="ChEBI" id="CHEBI:57762"/>
        <dbReference type="EC" id="2.6.1.42"/>
    </reaction>
</comment>
<dbReference type="NCBIfam" id="TIGR01122">
    <property type="entry name" value="ilvE_I"/>
    <property type="match status" value="1"/>
</dbReference>
<evidence type="ECO:0000256" key="10">
    <source>
        <dbReference type="ARBA" id="ARBA00022898"/>
    </source>
</evidence>
<keyword evidence="10 16" id="KW-0663">Pyridoxal phosphate</keyword>
<dbReference type="PANTHER" id="PTHR42743">
    <property type="entry name" value="AMINO-ACID AMINOTRANSFERASE"/>
    <property type="match status" value="1"/>
</dbReference>
<evidence type="ECO:0000256" key="11">
    <source>
        <dbReference type="ARBA" id="ARBA00023304"/>
    </source>
</evidence>
<dbReference type="GO" id="GO:0009099">
    <property type="term" value="P:L-valine biosynthetic process"/>
    <property type="evidence" value="ECO:0007669"/>
    <property type="project" value="UniProtKB-UniPathway"/>
</dbReference>
<comment type="cofactor">
    <cofactor evidence="1 16">
        <name>pyridoxal 5'-phosphate</name>
        <dbReference type="ChEBI" id="CHEBI:597326"/>
    </cofactor>
</comment>
<dbReference type="InterPro" id="IPR043131">
    <property type="entry name" value="BCAT-like_N"/>
</dbReference>
<dbReference type="CDD" id="cd00449">
    <property type="entry name" value="PLPDE_IV"/>
    <property type="match status" value="1"/>
</dbReference>
<dbReference type="GO" id="GO:0004084">
    <property type="term" value="F:branched-chain-amino-acid transaminase activity"/>
    <property type="evidence" value="ECO:0007669"/>
    <property type="project" value="UniProtKB-EC"/>
</dbReference>
<dbReference type="PANTHER" id="PTHR42743:SF11">
    <property type="entry name" value="AMINODEOXYCHORISMATE LYASE"/>
    <property type="match status" value="1"/>
</dbReference>
<evidence type="ECO:0000256" key="1">
    <source>
        <dbReference type="ARBA" id="ARBA00001933"/>
    </source>
</evidence>
<protein>
    <recommendedName>
        <fullName evidence="17">Branched-chain-amino-acid aminotransferase</fullName>
        <shortName evidence="17">BCAT</shortName>
        <ecNumber evidence="17">2.6.1.42</ecNumber>
    </recommendedName>
</protein>
<dbReference type="UniPathway" id="UPA00047">
    <property type="reaction ID" value="UER00058"/>
</dbReference>
<comment type="caution">
    <text evidence="18">The sequence shown here is derived from an EMBL/GenBank/DDBJ whole genome shotgun (WGS) entry which is preliminary data.</text>
</comment>
<organism evidence="18 19">
    <name type="scientific">Tenacibaculum pelagium</name>
    <dbReference type="NCBI Taxonomy" id="2759527"/>
    <lineage>
        <taxon>Bacteria</taxon>
        <taxon>Pseudomonadati</taxon>
        <taxon>Bacteroidota</taxon>
        <taxon>Flavobacteriia</taxon>
        <taxon>Flavobacteriales</taxon>
        <taxon>Flavobacteriaceae</taxon>
        <taxon>Tenacibaculum</taxon>
    </lineage>
</organism>
<dbReference type="UniPathway" id="UPA00048">
    <property type="reaction ID" value="UER00073"/>
</dbReference>
<evidence type="ECO:0000256" key="3">
    <source>
        <dbReference type="ARBA" id="ARBA00004824"/>
    </source>
</evidence>
<dbReference type="Proteomes" id="UP000563906">
    <property type="component" value="Unassembled WGS sequence"/>
</dbReference>
<evidence type="ECO:0000256" key="13">
    <source>
        <dbReference type="ARBA" id="ARBA00048798"/>
    </source>
</evidence>
<evidence type="ECO:0000313" key="18">
    <source>
        <dbReference type="EMBL" id="MBA6154979.1"/>
    </source>
</evidence>
<evidence type="ECO:0000256" key="12">
    <source>
        <dbReference type="ARBA" id="ARBA00048212"/>
    </source>
</evidence>
<dbReference type="AlphaFoldDB" id="A0A839ALD7"/>
<proteinExistence type="inferred from homology"/>
<keyword evidence="8 17" id="KW-0028">Amino-acid biosynthesis</keyword>
<dbReference type="SUPFAM" id="SSF56752">
    <property type="entry name" value="D-aminoacid aminotransferase-like PLP-dependent enzymes"/>
    <property type="match status" value="1"/>
</dbReference>
<evidence type="ECO:0000256" key="2">
    <source>
        <dbReference type="ARBA" id="ARBA00003109"/>
    </source>
</evidence>
<comment type="pathway">
    <text evidence="3 17">Amino-acid biosynthesis; L-isoleucine biosynthesis; L-isoleucine from 2-oxobutanoate: step 4/4.</text>
</comment>
<dbReference type="Gene3D" id="3.20.10.10">
    <property type="entry name" value="D-amino Acid Aminotransferase, subunit A, domain 2"/>
    <property type="match status" value="1"/>
</dbReference>
<comment type="similarity">
    <text evidence="6 15">Belongs to the class-IV pyridoxal-phosphate-dependent aminotransferase family.</text>
</comment>
<comment type="function">
    <text evidence="2 17">Acts on leucine, isoleucine and valine.</text>
</comment>
<dbReference type="EMBL" id="JACGLS010000001">
    <property type="protein sequence ID" value="MBA6154979.1"/>
    <property type="molecule type" value="Genomic_DNA"/>
</dbReference>
<dbReference type="InterPro" id="IPR018300">
    <property type="entry name" value="Aminotrans_IV_CS"/>
</dbReference>
<dbReference type="GO" id="GO:0009098">
    <property type="term" value="P:L-leucine biosynthetic process"/>
    <property type="evidence" value="ECO:0007669"/>
    <property type="project" value="UniProtKB-UniPathway"/>
</dbReference>
<dbReference type="RefSeq" id="WP_182123499.1">
    <property type="nucleotide sequence ID" value="NZ_JACGLS010000001.1"/>
</dbReference>
<dbReference type="NCBIfam" id="NF005146">
    <property type="entry name" value="PRK06606.1"/>
    <property type="match status" value="1"/>
</dbReference>
<evidence type="ECO:0000256" key="9">
    <source>
        <dbReference type="ARBA" id="ARBA00022679"/>
    </source>
</evidence>
<keyword evidence="9 17" id="KW-0808">Transferase</keyword>
<dbReference type="GO" id="GO:0009097">
    <property type="term" value="P:isoleucine biosynthetic process"/>
    <property type="evidence" value="ECO:0007669"/>
    <property type="project" value="UniProtKB-UniPathway"/>
</dbReference>
<keyword evidence="19" id="KW-1185">Reference proteome</keyword>
<dbReference type="UniPathway" id="UPA00049">
    <property type="reaction ID" value="UER00062"/>
</dbReference>
<evidence type="ECO:0000256" key="17">
    <source>
        <dbReference type="RuleBase" id="RU364094"/>
    </source>
</evidence>
<dbReference type="EC" id="2.6.1.42" evidence="17"/>
<keyword evidence="7 17" id="KW-0032">Aminotransferase</keyword>
<dbReference type="InterPro" id="IPR001544">
    <property type="entry name" value="Aminotrans_IV"/>
</dbReference>
<comment type="catalytic activity">
    <reaction evidence="13 17">
        <text>L-isoleucine + 2-oxoglutarate = (S)-3-methyl-2-oxopentanoate + L-glutamate</text>
        <dbReference type="Rhea" id="RHEA:24801"/>
        <dbReference type="ChEBI" id="CHEBI:16810"/>
        <dbReference type="ChEBI" id="CHEBI:29985"/>
        <dbReference type="ChEBI" id="CHEBI:35146"/>
        <dbReference type="ChEBI" id="CHEBI:58045"/>
        <dbReference type="EC" id="2.6.1.42"/>
    </reaction>
</comment>
<comment type="pathway">
    <text evidence="5 17">Amino-acid biosynthesis; L-leucine biosynthesis; L-leucine from 3-methyl-2-oxobutanoate: step 4/4.</text>
</comment>
<evidence type="ECO:0000256" key="4">
    <source>
        <dbReference type="ARBA" id="ARBA00004931"/>
    </source>
</evidence>
<dbReference type="InterPro" id="IPR050571">
    <property type="entry name" value="Class-IV_PLP-Dep_Aminotrnsfr"/>
</dbReference>
<evidence type="ECO:0000256" key="5">
    <source>
        <dbReference type="ARBA" id="ARBA00005072"/>
    </source>
</evidence>
<evidence type="ECO:0000256" key="14">
    <source>
        <dbReference type="ARBA" id="ARBA00049229"/>
    </source>
</evidence>
<dbReference type="FunFam" id="3.20.10.10:FF:000002">
    <property type="entry name" value="D-alanine aminotransferase"/>
    <property type="match status" value="1"/>
</dbReference>
<dbReference type="Gene3D" id="3.30.470.10">
    <property type="match status" value="1"/>
</dbReference>
<evidence type="ECO:0000256" key="7">
    <source>
        <dbReference type="ARBA" id="ARBA00022576"/>
    </source>
</evidence>
<dbReference type="InterPro" id="IPR043132">
    <property type="entry name" value="BCAT-like_C"/>
</dbReference>
<name>A0A839ALD7_9FLAO</name>
<dbReference type="PROSITE" id="PS00770">
    <property type="entry name" value="AA_TRANSFER_CLASS_4"/>
    <property type="match status" value="1"/>
</dbReference>
<evidence type="ECO:0000256" key="15">
    <source>
        <dbReference type="RuleBase" id="RU004106"/>
    </source>
</evidence>